<feature type="site" description="Transition state stabilizer" evidence="9">
    <location>
        <position position="244"/>
    </location>
</feature>
<reference evidence="11 12" key="1">
    <citation type="journal article" date="2023" name="PLoS ONE">
        <title>Complete genome assembly of Hawai'i environmental nontuberculous mycobacteria reveals unexpected co-isolation with methylobacteria.</title>
        <authorList>
            <person name="Hendrix J."/>
            <person name="Epperson L.E."/>
            <person name="Tong E.I."/>
            <person name="Chan Y.L."/>
            <person name="Hasan N.A."/>
            <person name="Dawrs S.N."/>
            <person name="Norton G.J."/>
            <person name="Virdi R."/>
            <person name="Crooks J.L."/>
            <person name="Chan E.D."/>
            <person name="Honda J.R."/>
            <person name="Strong M."/>
        </authorList>
    </citation>
    <scope>NUCLEOTIDE SEQUENCE [LARGE SCALE GENOMIC DNA]</scope>
    <source>
        <strain evidence="11 12">NJH_HI01</strain>
    </source>
</reference>
<keyword evidence="2 9" id="KW-0963">Cytoplasm</keyword>
<dbReference type="InterPro" id="IPR043129">
    <property type="entry name" value="ATPase_NBD"/>
</dbReference>
<comment type="subcellular location">
    <subcellularLocation>
        <location evidence="9">Cytoplasm</location>
    </subcellularLocation>
</comment>
<feature type="binding site" evidence="9">
    <location>
        <position position="93"/>
    </location>
    <ligand>
        <name>substrate</name>
    </ligand>
</feature>
<feature type="binding site" evidence="9">
    <location>
        <begin position="211"/>
        <end position="215"/>
    </location>
    <ligand>
        <name>ATP</name>
        <dbReference type="ChEBI" id="CHEBI:30616"/>
    </ligand>
</feature>
<gene>
    <name evidence="9" type="primary">ackA</name>
    <name evidence="11" type="ORF">PUR21_01200</name>
</gene>
<dbReference type="EMBL" id="JAQYXL010000001">
    <property type="protein sequence ID" value="MEN3226300.1"/>
    <property type="molecule type" value="Genomic_DNA"/>
</dbReference>
<evidence type="ECO:0000256" key="9">
    <source>
        <dbReference type="HAMAP-Rule" id="MF_00020"/>
    </source>
</evidence>
<dbReference type="NCBIfam" id="TIGR00016">
    <property type="entry name" value="ackA"/>
    <property type="match status" value="1"/>
</dbReference>
<comment type="function">
    <text evidence="9">Catalyzes the formation of acetyl phosphate from acetate and ATP. Can also catalyze the reverse reaction.</text>
</comment>
<keyword evidence="6 9" id="KW-0418">Kinase</keyword>
<dbReference type="GO" id="GO:0008776">
    <property type="term" value="F:acetate kinase activity"/>
    <property type="evidence" value="ECO:0007669"/>
    <property type="project" value="UniProtKB-EC"/>
</dbReference>
<comment type="pathway">
    <text evidence="9">Metabolic intermediate biosynthesis; acetyl-CoA biosynthesis; acetyl-CoA from acetate: step 1/2.</text>
</comment>
<dbReference type="HAMAP" id="MF_00020">
    <property type="entry name" value="Acetate_kinase"/>
    <property type="match status" value="1"/>
</dbReference>
<evidence type="ECO:0000256" key="6">
    <source>
        <dbReference type="ARBA" id="ARBA00022777"/>
    </source>
</evidence>
<dbReference type="PROSITE" id="PS01075">
    <property type="entry name" value="ACETATE_KINASE_1"/>
    <property type="match status" value="1"/>
</dbReference>
<keyword evidence="5 9" id="KW-0547">Nucleotide-binding</keyword>
<proteinExistence type="inferred from homology"/>
<dbReference type="PROSITE" id="PS01076">
    <property type="entry name" value="ACETATE_KINASE_2"/>
    <property type="match status" value="1"/>
</dbReference>
<comment type="similarity">
    <text evidence="1 9 10">Belongs to the acetokinase family.</text>
</comment>
<comment type="caution">
    <text evidence="11">The sequence shown here is derived from an EMBL/GenBank/DDBJ whole genome shotgun (WGS) entry which is preliminary data.</text>
</comment>
<evidence type="ECO:0000256" key="3">
    <source>
        <dbReference type="ARBA" id="ARBA00022679"/>
    </source>
</evidence>
<evidence type="ECO:0000256" key="4">
    <source>
        <dbReference type="ARBA" id="ARBA00022723"/>
    </source>
</evidence>
<keyword evidence="3 9" id="KW-0808">Transferase</keyword>
<protein>
    <recommendedName>
        <fullName evidence="9">Acetate kinase</fullName>
        <ecNumber evidence="9">2.7.2.1</ecNumber>
    </recommendedName>
    <alternativeName>
        <fullName evidence="9">Acetokinase</fullName>
    </alternativeName>
</protein>
<comment type="cofactor">
    <cofactor evidence="9">
        <name>Mg(2+)</name>
        <dbReference type="ChEBI" id="CHEBI:18420"/>
    </cofactor>
    <cofactor evidence="9">
        <name>Mn(2+)</name>
        <dbReference type="ChEBI" id="CHEBI:29035"/>
    </cofactor>
    <text evidence="9">Mg(2+). Can also accept Mn(2+).</text>
</comment>
<evidence type="ECO:0000256" key="5">
    <source>
        <dbReference type="ARBA" id="ARBA00022741"/>
    </source>
</evidence>
<feature type="site" description="Transition state stabilizer" evidence="9">
    <location>
        <position position="181"/>
    </location>
</feature>
<accession>A0ABU9Z577</accession>
<evidence type="ECO:0000256" key="7">
    <source>
        <dbReference type="ARBA" id="ARBA00022840"/>
    </source>
</evidence>
<comment type="catalytic activity">
    <reaction evidence="9">
        <text>acetate + ATP = acetyl phosphate + ADP</text>
        <dbReference type="Rhea" id="RHEA:11352"/>
        <dbReference type="ChEBI" id="CHEBI:22191"/>
        <dbReference type="ChEBI" id="CHEBI:30089"/>
        <dbReference type="ChEBI" id="CHEBI:30616"/>
        <dbReference type="ChEBI" id="CHEBI:456216"/>
        <dbReference type="EC" id="2.7.2.1"/>
    </reaction>
</comment>
<dbReference type="SUPFAM" id="SSF53067">
    <property type="entry name" value="Actin-like ATPase domain"/>
    <property type="match status" value="2"/>
</dbReference>
<feature type="binding site" evidence="9">
    <location>
        <position position="384"/>
    </location>
    <ligand>
        <name>Mg(2+)</name>
        <dbReference type="ChEBI" id="CHEBI:18420"/>
    </ligand>
</feature>
<dbReference type="RefSeq" id="WP_200671631.1">
    <property type="nucleotide sequence ID" value="NZ_JACWCW010000084.1"/>
</dbReference>
<evidence type="ECO:0000256" key="1">
    <source>
        <dbReference type="ARBA" id="ARBA00008748"/>
    </source>
</evidence>
<name>A0ABU9Z577_9HYPH</name>
<organism evidence="11 12">
    <name type="scientific">Methylorubrum rhodesianum</name>
    <dbReference type="NCBI Taxonomy" id="29427"/>
    <lineage>
        <taxon>Bacteria</taxon>
        <taxon>Pseudomonadati</taxon>
        <taxon>Pseudomonadota</taxon>
        <taxon>Alphaproteobacteria</taxon>
        <taxon>Hyphomicrobiales</taxon>
        <taxon>Methylobacteriaceae</taxon>
        <taxon>Methylorubrum</taxon>
    </lineage>
</organism>
<dbReference type="Pfam" id="PF00871">
    <property type="entry name" value="Acetate_kinase"/>
    <property type="match status" value="1"/>
</dbReference>
<keyword evidence="12" id="KW-1185">Reference proteome</keyword>
<dbReference type="Proteomes" id="UP001404845">
    <property type="component" value="Unassembled WGS sequence"/>
</dbReference>
<evidence type="ECO:0000256" key="8">
    <source>
        <dbReference type="ARBA" id="ARBA00022842"/>
    </source>
</evidence>
<dbReference type="InterPro" id="IPR004372">
    <property type="entry name" value="Ac/propionate_kinase"/>
</dbReference>
<comment type="caution">
    <text evidence="9">Lacks conserved residue(s) required for the propagation of feature annotation.</text>
</comment>
<dbReference type="PRINTS" id="PR00471">
    <property type="entry name" value="ACETATEKNASE"/>
</dbReference>
<keyword evidence="8 9" id="KW-0460">Magnesium</keyword>
<dbReference type="PIRSF" id="PIRSF000722">
    <property type="entry name" value="Acetate_prop_kin"/>
    <property type="match status" value="1"/>
</dbReference>
<evidence type="ECO:0000313" key="12">
    <source>
        <dbReference type="Proteomes" id="UP001404845"/>
    </source>
</evidence>
<keyword evidence="7 9" id="KW-0067">ATP-binding</keyword>
<dbReference type="PANTHER" id="PTHR21060">
    <property type="entry name" value="ACETATE KINASE"/>
    <property type="match status" value="1"/>
</dbReference>
<feature type="binding site" evidence="9">
    <location>
        <position position="12"/>
    </location>
    <ligand>
        <name>Mg(2+)</name>
        <dbReference type="ChEBI" id="CHEBI:18420"/>
    </ligand>
</feature>
<feature type="active site" description="Proton donor/acceptor" evidence="9">
    <location>
        <position position="150"/>
    </location>
</feature>
<evidence type="ECO:0000313" key="11">
    <source>
        <dbReference type="EMBL" id="MEN3226300.1"/>
    </source>
</evidence>
<comment type="subunit">
    <text evidence="9">Homodimer.</text>
</comment>
<keyword evidence="4 9" id="KW-0479">Metal-binding</keyword>
<sequence length="406" mass="43284">MEEAAGAILVVNSGSSSVKFALFDSADPMRRLWSGSAEGIGTAQARLTASGGSPADAREAGLPDHEAALAFILAHVEEHLRRDEVGLRVVGHRVVHGGPDCDCSLPIDLPLEERLRTYVPLAPLHLPHNLAGIAAVRAQRPELLQVACFDTAFHQSLPPVAKLTGLPREYSARGVRRYGFHGLSYESVVEALRGSGDAPARGRTGRTVIAHLGNGASMCAVRDGWGVETTMGFSTLGGLVMGTRCGDLDPGAVLYLMQHERLGPGAIEELLYRRSGLLGTSGGLSGDMRELLASRDRTEAHEAVELFCYRARLHLGALTAALGGLDRLVFTGGIGAHAPEIRARICGGLEYLGVRLDDARNRSGATEISPDWADVTVQVIPTDEERMIARHARRIAEMYGHTGSAT</sequence>
<dbReference type="InterPro" id="IPR000890">
    <property type="entry name" value="Aliphatic_acid_kin_short-chain"/>
</dbReference>
<evidence type="ECO:0000256" key="2">
    <source>
        <dbReference type="ARBA" id="ARBA00022490"/>
    </source>
</evidence>
<dbReference type="Gene3D" id="3.30.420.40">
    <property type="match status" value="2"/>
</dbReference>
<dbReference type="InterPro" id="IPR023865">
    <property type="entry name" value="Aliphatic_acid_kinase_CS"/>
</dbReference>
<feature type="binding site" evidence="9">
    <location>
        <position position="19"/>
    </location>
    <ligand>
        <name>ATP</name>
        <dbReference type="ChEBI" id="CHEBI:30616"/>
    </ligand>
</feature>
<evidence type="ECO:0000256" key="10">
    <source>
        <dbReference type="RuleBase" id="RU003835"/>
    </source>
</evidence>
<dbReference type="EC" id="2.7.2.1" evidence="9"/>
<feature type="binding site" evidence="9">
    <location>
        <begin position="287"/>
        <end position="289"/>
    </location>
    <ligand>
        <name>ATP</name>
        <dbReference type="ChEBI" id="CHEBI:30616"/>
    </ligand>
</feature>
<dbReference type="PANTHER" id="PTHR21060:SF21">
    <property type="entry name" value="ACETATE KINASE"/>
    <property type="match status" value="1"/>
</dbReference>